<dbReference type="SUPFAM" id="SSF52058">
    <property type="entry name" value="L domain-like"/>
    <property type="match status" value="1"/>
</dbReference>
<keyword evidence="2" id="KW-0677">Repeat</keyword>
<dbReference type="Gene3D" id="3.80.10.10">
    <property type="entry name" value="Ribonuclease Inhibitor"/>
    <property type="match status" value="1"/>
</dbReference>
<evidence type="ECO:0000313" key="6">
    <source>
        <dbReference type="EMBL" id="GAB1251207.1"/>
    </source>
</evidence>
<dbReference type="RefSeq" id="WP_411915019.1">
    <property type="nucleotide sequence ID" value="NZ_BAAFSF010000001.1"/>
</dbReference>
<name>A0ABQ0E0G7_9PORP</name>
<keyword evidence="1" id="KW-0433">Leucine-rich repeat</keyword>
<dbReference type="PANTHER" id="PTHR47566:SF1">
    <property type="entry name" value="PROTEIN NUD1"/>
    <property type="match status" value="1"/>
</dbReference>
<gene>
    <name evidence="6" type="ORF">Tsumi_03110</name>
</gene>
<protein>
    <recommendedName>
        <fullName evidence="8">Por secretion system C-terminal sorting domain-containing protein</fullName>
    </recommendedName>
</protein>
<evidence type="ECO:0000259" key="5">
    <source>
        <dbReference type="Pfam" id="PF18998"/>
    </source>
</evidence>
<reference evidence="6 7" key="1">
    <citation type="journal article" date="2025" name="Int. J. Syst. Evol. Microbiol.">
        <title>Desulfovibrio falkowii sp. nov., Porphyromonas miyakawae sp. nov., Mediterraneibacter flintii sp. nov. and Owariibacterium komagatae gen. nov., sp. nov., isolated from human faeces.</title>
        <authorList>
            <person name="Hamaguchi T."/>
            <person name="Ohara M."/>
            <person name="Hisatomi A."/>
            <person name="Sekiguchi K."/>
            <person name="Takeda J.I."/>
            <person name="Ueyama J."/>
            <person name="Ito M."/>
            <person name="Nishiwaki H."/>
            <person name="Ogi T."/>
            <person name="Hirayama M."/>
            <person name="Ohkuma M."/>
            <person name="Sakamoto M."/>
            <person name="Ohno K."/>
        </authorList>
    </citation>
    <scope>NUCLEOTIDE SEQUENCE [LARGE SCALE GENOMIC DNA]</scope>
    <source>
        <strain evidence="6 7">13CB11C</strain>
    </source>
</reference>
<evidence type="ECO:0000313" key="7">
    <source>
        <dbReference type="Proteomes" id="UP001628220"/>
    </source>
</evidence>
<dbReference type="Pfam" id="PF18962">
    <property type="entry name" value="Por_Secre_tail"/>
    <property type="match status" value="1"/>
</dbReference>
<dbReference type="EMBL" id="BAAFSF010000001">
    <property type="protein sequence ID" value="GAB1251207.1"/>
    <property type="molecule type" value="Genomic_DNA"/>
</dbReference>
<dbReference type="InterPro" id="IPR052574">
    <property type="entry name" value="CDIRP"/>
</dbReference>
<dbReference type="Pfam" id="PF12799">
    <property type="entry name" value="LRR_4"/>
    <property type="match status" value="2"/>
</dbReference>
<sequence>MKSKATRKALLFALLATLSLPVFAAAKITFQTARKAGTTVKLYVISNGEVKADGIKGGQIKTGGNYIYTLTGQTVTLEGDITELHCQDNQITSFEFEACDNLKELWCHNNQLTTLDLTNCKGLTHLWCFKNKLTSLNLTKCVELTKLWSQENELTTLDVTTCPKLRDMWAFKNQLTSVNVAGCNDLQSLLVHKNELTTVDISQCAALERLDCQYNKITSLNLQNSEKLEMLYCYGNQLTSLDLSHCPNLKALECNSNWLASIDVSKCPILNWISCEQNLLTCSAMESIVNQIPNRKEERVNGTLVVITEKEMKADPIVGNIMTENEVAAALAKAWKVYYIPKDDTTKLKDYPGRPGTCADYDHETFKVTVAKTTNGSISIKGAEDLNAVPFGTELTVDVAPEEGYSLQRLMANEKDITNTKKFFVSRNVTVTALFVSPLREITEAKLKVYPNPAATEVNIQGAPALSEVKLYSMDGVRLLSIMTDASGAAVLDVSDVPEGTYLVVLQDGVYKLNTRRLSVKR</sequence>
<feature type="domain" description="Secretion system C-terminal sorting" evidence="4">
    <location>
        <begin position="449"/>
        <end position="511"/>
    </location>
</feature>
<dbReference type="InterPro" id="IPR044060">
    <property type="entry name" value="Bacterial_rp_domain"/>
</dbReference>
<dbReference type="InterPro" id="IPR025875">
    <property type="entry name" value="Leu-rich_rpt_4"/>
</dbReference>
<evidence type="ECO:0000256" key="2">
    <source>
        <dbReference type="ARBA" id="ARBA00022737"/>
    </source>
</evidence>
<evidence type="ECO:0000256" key="3">
    <source>
        <dbReference type="SAM" id="SignalP"/>
    </source>
</evidence>
<evidence type="ECO:0008006" key="8">
    <source>
        <dbReference type="Google" id="ProtNLM"/>
    </source>
</evidence>
<dbReference type="InterPro" id="IPR026444">
    <property type="entry name" value="Secre_tail"/>
</dbReference>
<evidence type="ECO:0000259" key="4">
    <source>
        <dbReference type="Pfam" id="PF18962"/>
    </source>
</evidence>
<feature type="domain" description="Bacterial repeat" evidence="5">
    <location>
        <begin position="367"/>
        <end position="436"/>
    </location>
</feature>
<keyword evidence="7" id="KW-1185">Reference proteome</keyword>
<dbReference type="Pfam" id="PF18998">
    <property type="entry name" value="Flg_new_2"/>
    <property type="match status" value="1"/>
</dbReference>
<dbReference type="NCBIfam" id="TIGR04183">
    <property type="entry name" value="Por_Secre_tail"/>
    <property type="match status" value="1"/>
</dbReference>
<feature type="chain" id="PRO_5046457388" description="Por secretion system C-terminal sorting domain-containing protein" evidence="3">
    <location>
        <begin position="25"/>
        <end position="522"/>
    </location>
</feature>
<feature type="signal peptide" evidence="3">
    <location>
        <begin position="1"/>
        <end position="24"/>
    </location>
</feature>
<evidence type="ECO:0000256" key="1">
    <source>
        <dbReference type="ARBA" id="ARBA00022614"/>
    </source>
</evidence>
<organism evidence="6 7">
    <name type="scientific">Porphyromonas miyakawae</name>
    <dbReference type="NCBI Taxonomy" id="3137470"/>
    <lineage>
        <taxon>Bacteria</taxon>
        <taxon>Pseudomonadati</taxon>
        <taxon>Bacteroidota</taxon>
        <taxon>Bacteroidia</taxon>
        <taxon>Bacteroidales</taxon>
        <taxon>Porphyromonadaceae</taxon>
        <taxon>Porphyromonas</taxon>
    </lineage>
</organism>
<accession>A0ABQ0E0G7</accession>
<dbReference type="InterPro" id="IPR032675">
    <property type="entry name" value="LRR_dom_sf"/>
</dbReference>
<comment type="caution">
    <text evidence="6">The sequence shown here is derived from an EMBL/GenBank/DDBJ whole genome shotgun (WGS) entry which is preliminary data.</text>
</comment>
<dbReference type="PANTHER" id="PTHR47566">
    <property type="match status" value="1"/>
</dbReference>
<keyword evidence="3" id="KW-0732">Signal</keyword>
<proteinExistence type="predicted"/>
<dbReference type="Proteomes" id="UP001628220">
    <property type="component" value="Unassembled WGS sequence"/>
</dbReference>